<proteinExistence type="inferred from homology"/>
<dbReference type="Pfam" id="PF02397">
    <property type="entry name" value="Bac_transf"/>
    <property type="match status" value="1"/>
</dbReference>
<dbReference type="AlphaFoldDB" id="A0A848KW42"/>
<protein>
    <submittedName>
        <fullName evidence="9">Sugar transferase</fullName>
    </submittedName>
</protein>
<keyword evidence="4 7" id="KW-0812">Transmembrane</keyword>
<keyword evidence="3 9" id="KW-0808">Transferase</keyword>
<evidence type="ECO:0000256" key="6">
    <source>
        <dbReference type="ARBA" id="ARBA00023136"/>
    </source>
</evidence>
<reference evidence="9 10" key="1">
    <citation type="submission" date="2020-04" db="EMBL/GenBank/DDBJ databases">
        <title>Gordonia sp. nov. TBRC 11910.</title>
        <authorList>
            <person name="Suriyachadkun C."/>
        </authorList>
    </citation>
    <scope>NUCLEOTIDE SEQUENCE [LARGE SCALE GENOMIC DNA]</scope>
    <source>
        <strain evidence="9 10">TBRC 11910</strain>
    </source>
</reference>
<evidence type="ECO:0000313" key="10">
    <source>
        <dbReference type="Proteomes" id="UP000550729"/>
    </source>
</evidence>
<comment type="similarity">
    <text evidence="2">Belongs to the bacterial sugar transferase family.</text>
</comment>
<dbReference type="Gene3D" id="3.40.50.720">
    <property type="entry name" value="NAD(P)-binding Rossmann-like Domain"/>
    <property type="match status" value="1"/>
</dbReference>
<comment type="subcellular location">
    <subcellularLocation>
        <location evidence="1">Membrane</location>
        <topology evidence="1">Multi-pass membrane protein</topology>
    </subcellularLocation>
</comment>
<gene>
    <name evidence="9" type="ORF">HH308_16865</name>
</gene>
<keyword evidence="5 7" id="KW-1133">Transmembrane helix</keyword>
<dbReference type="EMBL" id="JABBNB010000017">
    <property type="protein sequence ID" value="NMO02886.1"/>
    <property type="molecule type" value="Genomic_DNA"/>
</dbReference>
<name>A0A848KW42_9ACTN</name>
<accession>A0A848KW42</accession>
<dbReference type="InterPro" id="IPR017475">
    <property type="entry name" value="EPS_sugar_tfrase"/>
</dbReference>
<sequence>MRPLSSSPVRVANAPAVPASPAAVVAGVGRDGVVSWQARLARNIAVTDAAAITVALVSAHLLRFGFGVPHDVARAVLTICLGFVWFVALGSNNSRDPFVIGSGIEEFRRVRNASILPFFLFAAAELWLKADFARIFVMLALLVGFALINVGRYAWRRSLWRHRAAGHSTTRTIVLGADSATIALAESLSHDHHAGMEVVGACIPGYLGAPGATLRLSTTEIPILGDETQLVEAVRATGADVVAVTASEALDSGRLKELTWELDGTDTRLVLAPGLLDIADNRLRVTSTTVGTSLIHVERPQYRKSASVLKTAFDRTAAIALLIFLAPVLVAVAAAVKFTSRGPIFYTADRIGASGIAFPMVKFRSMYVDADKRKTELAAQNEADGPLFKMRDDPRVTAVGKVIRRFSLDELPQLFNVLAGQMSLVGPRPHLEQEVALYTTESERRMLVRPGLTGLWQVSGRSDLSWDESIGLDLYYVENWSILLDMYILAKTLKAVTSSDGAY</sequence>
<evidence type="ECO:0000259" key="8">
    <source>
        <dbReference type="Pfam" id="PF02397"/>
    </source>
</evidence>
<dbReference type="GO" id="GO:0016780">
    <property type="term" value="F:phosphotransferase activity, for other substituted phosphate groups"/>
    <property type="evidence" value="ECO:0007669"/>
    <property type="project" value="TreeGrafter"/>
</dbReference>
<evidence type="ECO:0000256" key="1">
    <source>
        <dbReference type="ARBA" id="ARBA00004141"/>
    </source>
</evidence>
<dbReference type="Pfam" id="PF13727">
    <property type="entry name" value="CoA_binding_3"/>
    <property type="match status" value="1"/>
</dbReference>
<evidence type="ECO:0000313" key="9">
    <source>
        <dbReference type="EMBL" id="NMO02886.1"/>
    </source>
</evidence>
<evidence type="ECO:0000256" key="2">
    <source>
        <dbReference type="ARBA" id="ARBA00006464"/>
    </source>
</evidence>
<dbReference type="Proteomes" id="UP000550729">
    <property type="component" value="Unassembled WGS sequence"/>
</dbReference>
<feature type="transmembrane region" description="Helical" evidence="7">
    <location>
        <begin position="134"/>
        <end position="155"/>
    </location>
</feature>
<organism evidence="9 10">
    <name type="scientific">Gordonia asplenii</name>
    <dbReference type="NCBI Taxonomy" id="2725283"/>
    <lineage>
        <taxon>Bacteria</taxon>
        <taxon>Bacillati</taxon>
        <taxon>Actinomycetota</taxon>
        <taxon>Actinomycetes</taxon>
        <taxon>Mycobacteriales</taxon>
        <taxon>Gordoniaceae</taxon>
        <taxon>Gordonia</taxon>
    </lineage>
</organism>
<dbReference type="InterPro" id="IPR003362">
    <property type="entry name" value="Bact_transf"/>
</dbReference>
<feature type="domain" description="Bacterial sugar transferase" evidence="8">
    <location>
        <begin position="310"/>
        <end position="497"/>
    </location>
</feature>
<feature type="transmembrane region" description="Helical" evidence="7">
    <location>
        <begin position="45"/>
        <end position="66"/>
    </location>
</feature>
<keyword evidence="6 7" id="KW-0472">Membrane</keyword>
<feature type="transmembrane region" description="Helical" evidence="7">
    <location>
        <begin position="110"/>
        <end position="128"/>
    </location>
</feature>
<feature type="transmembrane region" description="Helical" evidence="7">
    <location>
        <begin position="317"/>
        <end position="336"/>
    </location>
</feature>
<evidence type="ECO:0000256" key="3">
    <source>
        <dbReference type="ARBA" id="ARBA00022679"/>
    </source>
</evidence>
<comment type="caution">
    <text evidence="9">The sequence shown here is derived from an EMBL/GenBank/DDBJ whole genome shotgun (WGS) entry which is preliminary data.</text>
</comment>
<dbReference type="NCBIfam" id="TIGR03025">
    <property type="entry name" value="EPS_sugtrans"/>
    <property type="match status" value="1"/>
</dbReference>
<dbReference type="PANTHER" id="PTHR30576:SF10">
    <property type="entry name" value="SLL5057 PROTEIN"/>
    <property type="match status" value="1"/>
</dbReference>
<evidence type="ECO:0000256" key="5">
    <source>
        <dbReference type="ARBA" id="ARBA00022989"/>
    </source>
</evidence>
<evidence type="ECO:0000256" key="4">
    <source>
        <dbReference type="ARBA" id="ARBA00022692"/>
    </source>
</evidence>
<dbReference type="RefSeq" id="WP_170195390.1">
    <property type="nucleotide sequence ID" value="NZ_JABBNB010000017.1"/>
</dbReference>
<feature type="transmembrane region" description="Helical" evidence="7">
    <location>
        <begin position="72"/>
        <end position="89"/>
    </location>
</feature>
<dbReference type="PANTHER" id="PTHR30576">
    <property type="entry name" value="COLANIC BIOSYNTHESIS UDP-GLUCOSE LIPID CARRIER TRANSFERASE"/>
    <property type="match status" value="1"/>
</dbReference>
<dbReference type="GO" id="GO:0016020">
    <property type="term" value="C:membrane"/>
    <property type="evidence" value="ECO:0007669"/>
    <property type="project" value="UniProtKB-SubCell"/>
</dbReference>
<evidence type="ECO:0000256" key="7">
    <source>
        <dbReference type="SAM" id="Phobius"/>
    </source>
</evidence>
<keyword evidence="10" id="KW-1185">Reference proteome</keyword>